<feature type="transmembrane region" description="Helical" evidence="14">
    <location>
        <begin position="227"/>
        <end position="245"/>
    </location>
</feature>
<comment type="subcellular location">
    <subcellularLocation>
        <location evidence="1">Membrane</location>
    </subcellularLocation>
</comment>
<evidence type="ECO:0000256" key="13">
    <source>
        <dbReference type="PIRSR" id="PIRSR602326-1"/>
    </source>
</evidence>
<keyword evidence="12 14" id="KW-0472">Membrane</keyword>
<dbReference type="GO" id="GO:0020037">
    <property type="term" value="F:heme binding"/>
    <property type="evidence" value="ECO:0007669"/>
    <property type="project" value="InterPro"/>
</dbReference>
<evidence type="ECO:0000256" key="5">
    <source>
        <dbReference type="ARBA" id="ARBA00022617"/>
    </source>
</evidence>
<comment type="similarity">
    <text evidence="2">Belongs to the cytochrome c family.</text>
</comment>
<evidence type="ECO:0000256" key="4">
    <source>
        <dbReference type="ARBA" id="ARBA00022448"/>
    </source>
</evidence>
<evidence type="ECO:0000256" key="6">
    <source>
        <dbReference type="ARBA" id="ARBA00022660"/>
    </source>
</evidence>
<keyword evidence="18" id="KW-0614">Plasmid</keyword>
<dbReference type="EMBL" id="JBJLSN010000050">
    <property type="protein sequence ID" value="MFL7904506.1"/>
    <property type="molecule type" value="Genomic_DNA"/>
</dbReference>
<dbReference type="PANTHER" id="PTHR10266:SF3">
    <property type="entry name" value="CYTOCHROME C1, HEME PROTEIN, MITOCHONDRIAL"/>
    <property type="match status" value="1"/>
</dbReference>
<dbReference type="EMBL" id="POWG01000034">
    <property type="protein sequence ID" value="PNQ96214.1"/>
    <property type="molecule type" value="Genomic_DNA"/>
</dbReference>
<evidence type="ECO:0000256" key="8">
    <source>
        <dbReference type="ARBA" id="ARBA00022723"/>
    </source>
</evidence>
<evidence type="ECO:0000256" key="1">
    <source>
        <dbReference type="ARBA" id="ARBA00004370"/>
    </source>
</evidence>
<keyword evidence="9" id="KW-0249">Electron transport</keyword>
<organism evidence="18 20">
    <name type="scientific">Azospirillum argentinense</name>
    <dbReference type="NCBI Taxonomy" id="2970906"/>
    <lineage>
        <taxon>Bacteria</taxon>
        <taxon>Pseudomonadati</taxon>
        <taxon>Pseudomonadota</taxon>
        <taxon>Alphaproteobacteria</taxon>
        <taxon>Rhodospirillales</taxon>
        <taxon>Azospirillaceae</taxon>
        <taxon>Azospirillum</taxon>
    </lineage>
</organism>
<keyword evidence="22" id="KW-1185">Reference proteome</keyword>
<evidence type="ECO:0000256" key="2">
    <source>
        <dbReference type="ARBA" id="ARBA00006488"/>
    </source>
</evidence>
<dbReference type="Pfam" id="PF02167">
    <property type="entry name" value="Cytochrom_C1"/>
    <property type="match status" value="1"/>
</dbReference>
<evidence type="ECO:0000256" key="9">
    <source>
        <dbReference type="ARBA" id="ARBA00022982"/>
    </source>
</evidence>
<evidence type="ECO:0000313" key="18">
    <source>
        <dbReference type="EMBL" id="PNQ96214.1"/>
    </source>
</evidence>
<evidence type="ECO:0000256" key="3">
    <source>
        <dbReference type="ARBA" id="ARBA00016165"/>
    </source>
</evidence>
<evidence type="ECO:0000313" key="20">
    <source>
        <dbReference type="Proteomes" id="UP000236268"/>
    </source>
</evidence>
<evidence type="ECO:0000313" key="21">
    <source>
        <dbReference type="Proteomes" id="UP000298595"/>
    </source>
</evidence>
<feature type="signal peptide" evidence="15">
    <location>
        <begin position="1"/>
        <end position="23"/>
    </location>
</feature>
<evidence type="ECO:0000313" key="22">
    <source>
        <dbReference type="Proteomes" id="UP001628281"/>
    </source>
</evidence>
<geneLocation type="plasmid" evidence="18">
    <name>p20unnamed</name>
</geneLocation>
<keyword evidence="7 14" id="KW-0812">Transmembrane</keyword>
<name>A0A0P0F193_9PROT</name>
<feature type="binding site" description="covalent" evidence="13">
    <location>
        <position position="183"/>
    </location>
    <ligand>
        <name>heme c</name>
        <dbReference type="ChEBI" id="CHEBI:61717"/>
    </ligand>
</feature>
<dbReference type="GO" id="GO:0016020">
    <property type="term" value="C:membrane"/>
    <property type="evidence" value="ECO:0007669"/>
    <property type="project" value="UniProtKB-SubCell"/>
</dbReference>
<dbReference type="PRINTS" id="PR00603">
    <property type="entry name" value="CYTOCHROMEC1"/>
</dbReference>
<dbReference type="RefSeq" id="WP_035676897.1">
    <property type="nucleotide sequence ID" value="NZ_CP032322.1"/>
</dbReference>
<dbReference type="SUPFAM" id="SSF46626">
    <property type="entry name" value="Cytochrome c"/>
    <property type="match status" value="1"/>
</dbReference>
<reference evidence="18 20" key="1">
    <citation type="submission" date="2018-01" db="EMBL/GenBank/DDBJ databases">
        <title>Whole genome sequence of Azospirillum brasilense REC3 isolated from strawberry roots.</title>
        <authorList>
            <person name="Fontana C.A."/>
            <person name="Salazar S.M."/>
            <person name="Bassi D."/>
            <person name="Puglisi E."/>
            <person name="Lovaisa N.C."/>
            <person name="Toffoli L.M."/>
            <person name="Pedraza R."/>
            <person name="Cocconcelli P.S."/>
        </authorList>
    </citation>
    <scope>NUCLEOTIDE SEQUENCE [LARGE SCALE GENOMIC DNA]</scope>
    <source>
        <strain evidence="18 20">REC3</strain>
        <plasmid evidence="18">p20unnamed</plasmid>
    </source>
</reference>
<feature type="binding site" description="covalent" evidence="13">
    <location>
        <position position="59"/>
    </location>
    <ligand>
        <name>heme c</name>
        <dbReference type="ChEBI" id="CHEBI:61717"/>
    </ligand>
</feature>
<comment type="cofactor">
    <cofactor evidence="13">
        <name>heme c</name>
        <dbReference type="ChEBI" id="CHEBI:61717"/>
    </cofactor>
    <text evidence="13">Binds 1 heme c group covalently per subunit.</text>
</comment>
<evidence type="ECO:0000256" key="11">
    <source>
        <dbReference type="ARBA" id="ARBA00023004"/>
    </source>
</evidence>
<dbReference type="InterPro" id="IPR021157">
    <property type="entry name" value="Cyt_c1_TM_anchor_C"/>
</dbReference>
<dbReference type="EMBL" id="CP032322">
    <property type="protein sequence ID" value="QCN96691.1"/>
    <property type="molecule type" value="Genomic_DNA"/>
</dbReference>
<dbReference type="InterPro" id="IPR036909">
    <property type="entry name" value="Cyt_c-like_dom_sf"/>
</dbReference>
<feature type="binding site" description="covalent" evidence="13">
    <location>
        <position position="62"/>
    </location>
    <ligand>
        <name>heme c</name>
        <dbReference type="ChEBI" id="CHEBI:61717"/>
    </ligand>
</feature>
<dbReference type="GeneID" id="56452967"/>
<evidence type="ECO:0000256" key="12">
    <source>
        <dbReference type="ARBA" id="ARBA00023136"/>
    </source>
</evidence>
<evidence type="ECO:0000313" key="17">
    <source>
        <dbReference type="EMBL" id="MFL7904506.1"/>
    </source>
</evidence>
<dbReference type="AlphaFoldDB" id="A0A0P0F193"/>
<keyword evidence="5 13" id="KW-0349">Heme</keyword>
<feature type="chain" id="PRO_5014235636" description="Cytochrome c1" evidence="15">
    <location>
        <begin position="24"/>
        <end position="254"/>
    </location>
</feature>
<reference evidence="17 22" key="3">
    <citation type="submission" date="2024-11" db="EMBL/GenBank/DDBJ databases">
        <title>Draft genome sequences of two bacteria associated to sugarcane roots in Colombia.</title>
        <authorList>
            <person name="Pardo-Diaz S."/>
            <person name="Masmela-Mendoza J."/>
            <person name="Delgadillo-Duran P."/>
            <person name="Bautista E.J."/>
            <person name="Rojas-Tapias D.F."/>
        </authorList>
    </citation>
    <scope>NUCLEOTIDE SEQUENCE [LARGE SCALE GENOMIC DNA]</scope>
    <source>
        <strain evidence="17 22">Ap18</strain>
    </source>
</reference>
<dbReference type="Proteomes" id="UP000236268">
    <property type="component" value="Unassembled WGS sequence"/>
</dbReference>
<keyword evidence="15" id="KW-0732">Signal</keyword>
<evidence type="ECO:0000256" key="14">
    <source>
        <dbReference type="SAM" id="Phobius"/>
    </source>
</evidence>
<dbReference type="PANTHER" id="PTHR10266">
    <property type="entry name" value="CYTOCHROME C1"/>
    <property type="match status" value="1"/>
</dbReference>
<dbReference type="InterPro" id="IPR009056">
    <property type="entry name" value="Cyt_c-like_dom"/>
</dbReference>
<dbReference type="Gene3D" id="1.20.5.100">
    <property type="entry name" value="Cytochrome c1, transmembrane anchor, C-terminal"/>
    <property type="match status" value="1"/>
</dbReference>
<dbReference type="Proteomes" id="UP000298595">
    <property type="component" value="Plasmid p1"/>
</dbReference>
<feature type="domain" description="Cytochrome c" evidence="16">
    <location>
        <begin position="46"/>
        <end position="217"/>
    </location>
</feature>
<evidence type="ECO:0000256" key="15">
    <source>
        <dbReference type="SAM" id="SignalP"/>
    </source>
</evidence>
<sequence length="254" mass="27310">MRSLKSAILSAAVALGLAGAAQASEAVHIPKQEWSHSGVFGTIDKASAQRGFQIYKEVCSTCHSAKLVPIRTLAGIGFNEDELKAIAAGYEVQAGPNDAGEMFMRPGIPADRFPSPFPNDNAARAANNGALPPDLSLMAKARVGGEDYLYAFLTGFEENPPEGVTLMPGMNYNKYFPGHQVGMPNILMPDGVTYADGTPATVQQQAHDISTFLTFIAEPHMDARKQMGVKVILFLIVLAGLMYATKRKLWSTLH</sequence>
<keyword evidence="6" id="KW-0679">Respiratory chain</keyword>
<dbReference type="KEGG" id="aare:D3093_15245"/>
<protein>
    <recommendedName>
        <fullName evidence="3">Cytochrome c1</fullName>
    </recommendedName>
</protein>
<dbReference type="GO" id="GO:0046872">
    <property type="term" value="F:metal ion binding"/>
    <property type="evidence" value="ECO:0007669"/>
    <property type="project" value="UniProtKB-KW"/>
</dbReference>
<dbReference type="InterPro" id="IPR002326">
    <property type="entry name" value="Cyt_c1"/>
</dbReference>
<keyword evidence="10 14" id="KW-1133">Transmembrane helix</keyword>
<dbReference type="Gene3D" id="1.10.760.10">
    <property type="entry name" value="Cytochrome c-like domain"/>
    <property type="match status" value="1"/>
</dbReference>
<evidence type="ECO:0000256" key="10">
    <source>
        <dbReference type="ARBA" id="ARBA00022989"/>
    </source>
</evidence>
<dbReference type="GO" id="GO:0009055">
    <property type="term" value="F:electron transfer activity"/>
    <property type="evidence" value="ECO:0007669"/>
    <property type="project" value="InterPro"/>
</dbReference>
<keyword evidence="8 13" id="KW-0479">Metal-binding</keyword>
<dbReference type="Proteomes" id="UP001628281">
    <property type="component" value="Unassembled WGS sequence"/>
</dbReference>
<evidence type="ECO:0000256" key="7">
    <source>
        <dbReference type="ARBA" id="ARBA00022692"/>
    </source>
</evidence>
<evidence type="ECO:0000313" key="19">
    <source>
        <dbReference type="EMBL" id="QCN96691.1"/>
    </source>
</evidence>
<dbReference type="FunFam" id="1.10.760.10:FF:000011">
    <property type="entry name" value="Cytochrome c1, putative"/>
    <property type="match status" value="1"/>
</dbReference>
<keyword evidence="4" id="KW-0813">Transport</keyword>
<proteinExistence type="inferred from homology"/>
<feature type="binding site" description="covalent" evidence="13">
    <location>
        <position position="63"/>
    </location>
    <ligand>
        <name>heme c</name>
        <dbReference type="ChEBI" id="CHEBI:61717"/>
    </ligand>
</feature>
<dbReference type="SUPFAM" id="SSF81496">
    <property type="entry name" value="Cytochrome c1 subunit of cytochrome bc1 complex (Ubiquinol-cytochrome c reductase), transmembrane anchor"/>
    <property type="match status" value="1"/>
</dbReference>
<keyword evidence="11 13" id="KW-0408">Iron</keyword>
<gene>
    <name evidence="17" type="ORF">ACJ41P_25490</name>
    <name evidence="18" type="ORF">C1S70_24715</name>
    <name evidence="19" type="ORF">D3093_15245</name>
</gene>
<accession>A0A0P0F193</accession>
<dbReference type="PROSITE" id="PS51007">
    <property type="entry name" value="CYTC"/>
    <property type="match status" value="1"/>
</dbReference>
<evidence type="ECO:0000259" key="16">
    <source>
        <dbReference type="PROSITE" id="PS51007"/>
    </source>
</evidence>
<reference evidence="19 21" key="2">
    <citation type="submission" date="2018-09" db="EMBL/GenBank/DDBJ databases">
        <title>Whole genome based analysis of evolution and adaptive divergence in Indian and Brazilian strains of Azospirillum brasilense.</title>
        <authorList>
            <person name="Singh C."/>
            <person name="Tripathi A.K."/>
        </authorList>
    </citation>
    <scope>NUCLEOTIDE SEQUENCE [LARGE SCALE GENOMIC DNA]</scope>
    <source>
        <strain evidence="19 21">MTCC4035</strain>
        <plasmid evidence="19 21">p1</plasmid>
    </source>
</reference>
<geneLocation type="plasmid" evidence="19 21">
    <name>p1</name>
</geneLocation>